<dbReference type="AlphaFoldDB" id="A0A8S4Q5H5"/>
<protein>
    <recommendedName>
        <fullName evidence="4">Protein rogdi</fullName>
    </recommendedName>
</protein>
<keyword evidence="3" id="KW-1185">Reference proteome</keyword>
<comment type="similarity">
    <text evidence="1">Belongs to the rogdi family.</text>
</comment>
<dbReference type="OrthoDB" id="66510at2759"/>
<dbReference type="EMBL" id="CAIIXF020000012">
    <property type="protein sequence ID" value="CAH1801477.1"/>
    <property type="molecule type" value="Genomic_DNA"/>
</dbReference>
<evidence type="ECO:0000313" key="3">
    <source>
        <dbReference type="Proteomes" id="UP000749559"/>
    </source>
</evidence>
<organism evidence="2 3">
    <name type="scientific">Owenia fusiformis</name>
    <name type="common">Polychaete worm</name>
    <dbReference type="NCBI Taxonomy" id="6347"/>
    <lineage>
        <taxon>Eukaryota</taxon>
        <taxon>Metazoa</taxon>
        <taxon>Spiralia</taxon>
        <taxon>Lophotrochozoa</taxon>
        <taxon>Annelida</taxon>
        <taxon>Polychaeta</taxon>
        <taxon>Sedentaria</taxon>
        <taxon>Canalipalpata</taxon>
        <taxon>Sabellida</taxon>
        <taxon>Oweniida</taxon>
        <taxon>Oweniidae</taxon>
        <taxon>Owenia</taxon>
    </lineage>
</organism>
<dbReference type="PANTHER" id="PTHR13618">
    <property type="entry name" value="LEUCINE ZIPPER CONTAINING TRANSCRIPTION FACTOR LZF1"/>
    <property type="match status" value="1"/>
</dbReference>
<accession>A0A8S4Q5H5</accession>
<dbReference type="InterPro" id="IPR028241">
    <property type="entry name" value="RAVE2/Rogdi"/>
</dbReference>
<comment type="caution">
    <text evidence="2">The sequence shown here is derived from an EMBL/GenBank/DDBJ whole genome shotgun (WGS) entry which is preliminary data.</text>
</comment>
<proteinExistence type="inferred from homology"/>
<evidence type="ECO:0000256" key="1">
    <source>
        <dbReference type="ARBA" id="ARBA00005535"/>
    </source>
</evidence>
<dbReference type="PANTHER" id="PTHR13618:SF1">
    <property type="entry name" value="PROTEIN ROGDI HOMOLOG"/>
    <property type="match status" value="1"/>
</dbReference>
<evidence type="ECO:0000313" key="2">
    <source>
        <dbReference type="EMBL" id="CAH1801477.1"/>
    </source>
</evidence>
<dbReference type="Pfam" id="PF10259">
    <property type="entry name" value="Rogdi_lz"/>
    <property type="match status" value="1"/>
</dbReference>
<evidence type="ECO:0008006" key="4">
    <source>
        <dbReference type="Google" id="ProtNLM"/>
    </source>
</evidence>
<name>A0A8S4Q5H5_OWEFU</name>
<dbReference type="GO" id="GO:0043291">
    <property type="term" value="C:RAVE complex"/>
    <property type="evidence" value="ECO:0007669"/>
    <property type="project" value="TreeGrafter"/>
</dbReference>
<gene>
    <name evidence="2" type="ORF">OFUS_LOCUS25265</name>
</gene>
<reference evidence="2" key="1">
    <citation type="submission" date="2022-03" db="EMBL/GenBank/DDBJ databases">
        <authorList>
            <person name="Martin C."/>
        </authorList>
    </citation>
    <scope>NUCLEOTIDE SEQUENCE</scope>
</reference>
<dbReference type="Proteomes" id="UP000749559">
    <property type="component" value="Unassembled WGS sequence"/>
</dbReference>
<sequence>MAEKTEEVDNLRTEFDWLLKEEVHRVFDELKTILKECCNRFPVMIYSGNNDEILQPEKFILASSNGTQNYKCMVTILGDSICEADLSLRVNKPTPAIQKSQLTPGETWRLQQVQDAGNHLMNALTLVSNIEKSYTFKTGQEVVLLLNDVTSCLNRGRACLTLPRKKSLEELVHNRNMKIWSPPVPNDIVLSFYIQAQKLVLGVYQLQLNSAQKLDIGAKHTIECSVPWLNDAIVLYTIALQRCQQLLDKVNLFMELFESRTALYKQTTDKLDSDHIRSPTLISFET</sequence>